<dbReference type="GO" id="GO:0005886">
    <property type="term" value="C:plasma membrane"/>
    <property type="evidence" value="ECO:0007669"/>
    <property type="project" value="UniProtKB-SubCell"/>
</dbReference>
<keyword evidence="4 6" id="KW-1133">Transmembrane helix</keyword>
<evidence type="ECO:0000313" key="9">
    <source>
        <dbReference type="Proteomes" id="UP000664209"/>
    </source>
</evidence>
<feature type="transmembrane region" description="Helical" evidence="6">
    <location>
        <begin position="227"/>
        <end position="245"/>
    </location>
</feature>
<dbReference type="RefSeq" id="WP_208055967.1">
    <property type="nucleotide sequence ID" value="NZ_JAGEMK010000005.1"/>
</dbReference>
<evidence type="ECO:0000256" key="6">
    <source>
        <dbReference type="RuleBase" id="RU363076"/>
    </source>
</evidence>
<dbReference type="PANTHER" id="PTHR23427">
    <property type="entry name" value="SURFEIT LOCUS PROTEIN"/>
    <property type="match status" value="1"/>
</dbReference>
<comment type="similarity">
    <text evidence="2 6">Belongs to the SURF1 family.</text>
</comment>
<reference evidence="8" key="1">
    <citation type="submission" date="2021-03" db="EMBL/GenBank/DDBJ databases">
        <title>Actinotalea soli sp. nov., isolated from soil.</title>
        <authorList>
            <person name="Ping W."/>
            <person name="Zhang J."/>
        </authorList>
    </citation>
    <scope>NUCLEOTIDE SEQUENCE</scope>
    <source>
        <strain evidence="8">BY-33</strain>
    </source>
</reference>
<dbReference type="Pfam" id="PF02104">
    <property type="entry name" value="SURF1"/>
    <property type="match status" value="1"/>
</dbReference>
<feature type="compositionally biased region" description="Acidic residues" evidence="7">
    <location>
        <begin position="257"/>
        <end position="272"/>
    </location>
</feature>
<feature type="compositionally biased region" description="Basic and acidic residues" evidence="7">
    <location>
        <begin position="282"/>
        <end position="299"/>
    </location>
</feature>
<comment type="subcellular location">
    <subcellularLocation>
        <location evidence="6">Cell membrane</location>
        <topology evidence="6">Multi-pass membrane protein</topology>
    </subcellularLocation>
    <subcellularLocation>
        <location evidence="1">Membrane</location>
    </subcellularLocation>
</comment>
<sequence length="305" mass="32197">MDSPVQPVAPPYLRTALSSRMLVLLVLLIGAAVVCVRLGVWQLDRAEVRGEGSAEELAAEQAAAPPTRLAELIDPGAGFRGELIGTKAEVSGTFEDHELLVAGRSVDGRTGYLLLTPFRVTGGEGPEPVLPVVRGWVAEPHEAAAFPAPTGELEVVGYLQAGESRGETGLPAGQIDAVSPAELVNLWSGPIYSGYLVLAETDPPTDAVPVLLPPPTISGGGLDLQNLAYAVQWWIFGGFALVLWLRVVRDRARDAVQPDEPDEPDGPDEPEGPDQPGGPDQRGADPDDQPARREHHGEHQAVPAG</sequence>
<dbReference type="InterPro" id="IPR002994">
    <property type="entry name" value="Surf1/Shy1"/>
</dbReference>
<evidence type="ECO:0000256" key="2">
    <source>
        <dbReference type="ARBA" id="ARBA00007165"/>
    </source>
</evidence>
<keyword evidence="3 6" id="KW-0812">Transmembrane</keyword>
<proteinExistence type="inferred from homology"/>
<organism evidence="8 9">
    <name type="scientific">Actinotalea soli</name>
    <dbReference type="NCBI Taxonomy" id="2819234"/>
    <lineage>
        <taxon>Bacteria</taxon>
        <taxon>Bacillati</taxon>
        <taxon>Actinomycetota</taxon>
        <taxon>Actinomycetes</taxon>
        <taxon>Micrococcales</taxon>
        <taxon>Cellulomonadaceae</taxon>
        <taxon>Actinotalea</taxon>
    </lineage>
</organism>
<keyword evidence="6" id="KW-1003">Cell membrane</keyword>
<evidence type="ECO:0000256" key="1">
    <source>
        <dbReference type="ARBA" id="ARBA00004370"/>
    </source>
</evidence>
<evidence type="ECO:0000256" key="3">
    <source>
        <dbReference type="ARBA" id="ARBA00022692"/>
    </source>
</evidence>
<gene>
    <name evidence="8" type="ORF">J4G33_10720</name>
</gene>
<evidence type="ECO:0000313" key="8">
    <source>
        <dbReference type="EMBL" id="MBO1752274.1"/>
    </source>
</evidence>
<evidence type="ECO:0000256" key="5">
    <source>
        <dbReference type="ARBA" id="ARBA00023136"/>
    </source>
</evidence>
<dbReference type="AlphaFoldDB" id="A0A939RU69"/>
<feature type="transmembrane region" description="Helical" evidence="6">
    <location>
        <begin position="21"/>
        <end position="41"/>
    </location>
</feature>
<dbReference type="PANTHER" id="PTHR23427:SF2">
    <property type="entry name" value="SURFEIT LOCUS PROTEIN 1"/>
    <property type="match status" value="1"/>
</dbReference>
<feature type="region of interest" description="Disordered" evidence="7">
    <location>
        <begin position="255"/>
        <end position="305"/>
    </location>
</feature>
<keyword evidence="5 6" id="KW-0472">Membrane</keyword>
<keyword evidence="9" id="KW-1185">Reference proteome</keyword>
<dbReference type="CDD" id="cd06662">
    <property type="entry name" value="SURF1"/>
    <property type="match status" value="1"/>
</dbReference>
<comment type="caution">
    <text evidence="8">The sequence shown here is derived from an EMBL/GenBank/DDBJ whole genome shotgun (WGS) entry which is preliminary data.</text>
</comment>
<dbReference type="PROSITE" id="PS50895">
    <property type="entry name" value="SURF1"/>
    <property type="match status" value="1"/>
</dbReference>
<name>A0A939RU69_9CELL</name>
<evidence type="ECO:0000256" key="7">
    <source>
        <dbReference type="SAM" id="MobiDB-lite"/>
    </source>
</evidence>
<evidence type="ECO:0000256" key="4">
    <source>
        <dbReference type="ARBA" id="ARBA00022989"/>
    </source>
</evidence>
<dbReference type="InterPro" id="IPR045214">
    <property type="entry name" value="Surf1/Surf4"/>
</dbReference>
<protein>
    <recommendedName>
        <fullName evidence="6">SURF1-like protein</fullName>
    </recommendedName>
</protein>
<dbReference type="Proteomes" id="UP000664209">
    <property type="component" value="Unassembled WGS sequence"/>
</dbReference>
<dbReference type="EMBL" id="JAGEMK010000005">
    <property type="protein sequence ID" value="MBO1752274.1"/>
    <property type="molecule type" value="Genomic_DNA"/>
</dbReference>
<accession>A0A939RU69</accession>